<evidence type="ECO:0000313" key="9">
    <source>
        <dbReference type="Proteomes" id="UP000194632"/>
    </source>
</evidence>
<dbReference type="InterPro" id="IPR036010">
    <property type="entry name" value="2Fe-2S_ferredoxin-like_sf"/>
</dbReference>
<dbReference type="GO" id="GO:0046872">
    <property type="term" value="F:metal ion binding"/>
    <property type="evidence" value="ECO:0007669"/>
    <property type="project" value="UniProtKB-KW"/>
</dbReference>
<proteinExistence type="inferred from homology"/>
<dbReference type="STRING" id="417102.CA982_02110"/>
<dbReference type="OrthoDB" id="9799640at2"/>
<evidence type="ECO:0000313" key="8">
    <source>
        <dbReference type="EMBL" id="OUC80550.1"/>
    </source>
</evidence>
<organism evidence="8 9">
    <name type="scientific">Gordonia lacunae</name>
    <dbReference type="NCBI Taxonomy" id="417102"/>
    <lineage>
        <taxon>Bacteria</taxon>
        <taxon>Bacillati</taxon>
        <taxon>Actinomycetota</taxon>
        <taxon>Actinomycetes</taxon>
        <taxon>Mycobacteriales</taxon>
        <taxon>Gordoniaceae</taxon>
        <taxon>Gordonia</taxon>
    </lineage>
</organism>
<dbReference type="RefSeq" id="WP_086533696.1">
    <property type="nucleotide sequence ID" value="NZ_NGFO01000002.1"/>
</dbReference>
<protein>
    <submittedName>
        <fullName evidence="8">Ferredoxin</fullName>
    </submittedName>
</protein>
<comment type="similarity">
    <text evidence="1">Belongs to the adrenodoxin/putidaredoxin family.</text>
</comment>
<accession>A0A243QFL8</accession>
<dbReference type="GO" id="GO:0051537">
    <property type="term" value="F:2 iron, 2 sulfur cluster binding"/>
    <property type="evidence" value="ECO:0007669"/>
    <property type="project" value="UniProtKB-KW"/>
</dbReference>
<dbReference type="CDD" id="cd00207">
    <property type="entry name" value="fer2"/>
    <property type="match status" value="1"/>
</dbReference>
<dbReference type="PROSITE" id="PS51085">
    <property type="entry name" value="2FE2S_FER_2"/>
    <property type="match status" value="1"/>
</dbReference>
<keyword evidence="3" id="KW-0479">Metal-binding</keyword>
<dbReference type="PROSITE" id="PS00814">
    <property type="entry name" value="ADX"/>
    <property type="match status" value="1"/>
</dbReference>
<dbReference type="Pfam" id="PF00111">
    <property type="entry name" value="Fer2"/>
    <property type="match status" value="1"/>
</dbReference>
<dbReference type="Proteomes" id="UP000194632">
    <property type="component" value="Unassembled WGS sequence"/>
</dbReference>
<evidence type="ECO:0000256" key="1">
    <source>
        <dbReference type="ARBA" id="ARBA00010914"/>
    </source>
</evidence>
<evidence type="ECO:0000256" key="3">
    <source>
        <dbReference type="ARBA" id="ARBA00022723"/>
    </source>
</evidence>
<dbReference type="PANTHER" id="PTHR23426:SF65">
    <property type="entry name" value="FERREDOXIN-2, MITOCHONDRIAL"/>
    <property type="match status" value="1"/>
</dbReference>
<dbReference type="GO" id="GO:0009055">
    <property type="term" value="F:electron transfer activity"/>
    <property type="evidence" value="ECO:0007669"/>
    <property type="project" value="TreeGrafter"/>
</dbReference>
<dbReference type="GO" id="GO:0140647">
    <property type="term" value="P:P450-containing electron transport chain"/>
    <property type="evidence" value="ECO:0007669"/>
    <property type="project" value="InterPro"/>
</dbReference>
<evidence type="ECO:0000259" key="7">
    <source>
        <dbReference type="PROSITE" id="PS51085"/>
    </source>
</evidence>
<keyword evidence="2" id="KW-0001">2Fe-2S</keyword>
<evidence type="ECO:0000256" key="5">
    <source>
        <dbReference type="ARBA" id="ARBA00023014"/>
    </source>
</evidence>
<name>A0A243QFL8_9ACTN</name>
<dbReference type="EMBL" id="NGFO01000002">
    <property type="protein sequence ID" value="OUC80550.1"/>
    <property type="molecule type" value="Genomic_DNA"/>
</dbReference>
<feature type="domain" description="2Fe-2S ferredoxin-type" evidence="7">
    <location>
        <begin position="2"/>
        <end position="105"/>
    </location>
</feature>
<dbReference type="Gene3D" id="3.10.20.30">
    <property type="match status" value="1"/>
</dbReference>
<dbReference type="InterPro" id="IPR018298">
    <property type="entry name" value="Adrenodoxin_Fe-S_BS"/>
</dbReference>
<dbReference type="PANTHER" id="PTHR23426">
    <property type="entry name" value="FERREDOXIN/ADRENODOXIN"/>
    <property type="match status" value="1"/>
</dbReference>
<sequence length="106" mass="11133">MPKVFYTQPDGAEKIIDASVGDSVMATAVRHGVTGIVGQCGGTLSCATCHVYLDPAEMGNFAAPGEDEDDMLECTASDRADNSRLSCQLTLSEGVDVHVTIPDEQV</sequence>
<dbReference type="InterPro" id="IPR001041">
    <property type="entry name" value="2Fe-2S_ferredoxin-type"/>
</dbReference>
<evidence type="ECO:0000256" key="2">
    <source>
        <dbReference type="ARBA" id="ARBA00022714"/>
    </source>
</evidence>
<gene>
    <name evidence="8" type="ORF">CA982_02110</name>
</gene>
<dbReference type="InterPro" id="IPR012675">
    <property type="entry name" value="Beta-grasp_dom_sf"/>
</dbReference>
<dbReference type="SUPFAM" id="SSF54292">
    <property type="entry name" value="2Fe-2S ferredoxin-like"/>
    <property type="match status" value="1"/>
</dbReference>
<dbReference type="AlphaFoldDB" id="A0A243QFL8"/>
<keyword evidence="5" id="KW-0411">Iron-sulfur</keyword>
<keyword evidence="4" id="KW-0408">Iron</keyword>
<comment type="cofactor">
    <cofactor evidence="6">
        <name>[2Fe-2S] cluster</name>
        <dbReference type="ChEBI" id="CHEBI:190135"/>
    </cofactor>
</comment>
<dbReference type="PRINTS" id="PR00355">
    <property type="entry name" value="ADRENODOXIN"/>
</dbReference>
<dbReference type="InterPro" id="IPR001055">
    <property type="entry name" value="Adrenodoxin-like"/>
</dbReference>
<evidence type="ECO:0000256" key="4">
    <source>
        <dbReference type="ARBA" id="ARBA00023004"/>
    </source>
</evidence>
<comment type="caution">
    <text evidence="8">The sequence shown here is derived from an EMBL/GenBank/DDBJ whole genome shotgun (WGS) entry which is preliminary data.</text>
</comment>
<reference evidence="8 9" key="1">
    <citation type="submission" date="2017-05" db="EMBL/GenBank/DDBJ databases">
        <title>Biotechnological potential of actinobacteria isolated from South African environments.</title>
        <authorList>
            <person name="Le Roes-Hill M."/>
            <person name="Prins A."/>
            <person name="Durrell K.A."/>
        </authorList>
    </citation>
    <scope>NUCLEOTIDE SEQUENCE [LARGE SCALE GENOMIC DNA]</scope>
    <source>
        <strain evidence="8">BS2</strain>
    </source>
</reference>
<keyword evidence="9" id="KW-1185">Reference proteome</keyword>
<evidence type="ECO:0000256" key="6">
    <source>
        <dbReference type="ARBA" id="ARBA00034078"/>
    </source>
</evidence>